<evidence type="ECO:0000313" key="2">
    <source>
        <dbReference type="EMBL" id="KAK2701744.1"/>
    </source>
</evidence>
<dbReference type="Pfam" id="PF13087">
    <property type="entry name" value="AAA_12"/>
    <property type="match status" value="1"/>
</dbReference>
<dbReference type="Proteomes" id="UP001187531">
    <property type="component" value="Unassembled WGS sequence"/>
</dbReference>
<dbReference type="Gene3D" id="3.40.50.300">
    <property type="entry name" value="P-loop containing nucleotide triphosphate hydrolases"/>
    <property type="match status" value="1"/>
</dbReference>
<evidence type="ECO:0000259" key="1">
    <source>
        <dbReference type="Pfam" id="PF13087"/>
    </source>
</evidence>
<gene>
    <name evidence="2" type="ORF">QYM36_019615</name>
</gene>
<dbReference type="EMBL" id="JAVRJZ010001954">
    <property type="protein sequence ID" value="KAK2701744.1"/>
    <property type="molecule type" value="Genomic_DNA"/>
</dbReference>
<dbReference type="AlphaFoldDB" id="A0AA88KTP2"/>
<comment type="caution">
    <text evidence="2">The sequence shown here is derived from an EMBL/GenBank/DDBJ whole genome shotgun (WGS) entry which is preliminary data.</text>
</comment>
<dbReference type="PANTHER" id="PTHR10887">
    <property type="entry name" value="DNA2/NAM7 HELICASE FAMILY"/>
    <property type="match status" value="1"/>
</dbReference>
<accession>A0AA88KTP2</accession>
<dbReference type="InterPro" id="IPR045055">
    <property type="entry name" value="DNA2/NAM7-like"/>
</dbReference>
<name>A0AA88KTP2_ARTSF</name>
<dbReference type="PANTHER" id="PTHR10887:SF341">
    <property type="entry name" value="NFX1-TYPE ZINC FINGER-CONTAINING PROTEIN 1"/>
    <property type="match status" value="1"/>
</dbReference>
<evidence type="ECO:0000313" key="3">
    <source>
        <dbReference type="Proteomes" id="UP001187531"/>
    </source>
</evidence>
<dbReference type="GO" id="GO:0031380">
    <property type="term" value="C:nuclear RNA-directed RNA polymerase complex"/>
    <property type="evidence" value="ECO:0007669"/>
    <property type="project" value="TreeGrafter"/>
</dbReference>
<dbReference type="InterPro" id="IPR041679">
    <property type="entry name" value="DNA2/NAM7-like_C"/>
</dbReference>
<sequence>MIEESFHISNYEYENTGLTFDPEINELQKKSFENLSKIRISVVGNYLGEKDDIIILSLVGSNKDSNIDFLSTVNSYVNRVCSGLSHAKHGLYMIGNIECLKSQSELWNRIYTTLNDMKKIGNQLDLVCQVHDTVTQVRNASDFAAVTDGGYCMKCEVTIKAALPCGHETRMECGADIEKHICTVEVKQVFPKCQHTITTSCFAQRDSKIHFVTAILPCGHEARLECGAEIQKYICTVECKQVLPECQHTITKPCYRVQEYVDLSKSFDDSKNQVIFLKEKNKELSKNKHSG</sequence>
<protein>
    <recommendedName>
        <fullName evidence="1">DNA2/NAM7 helicase-like C-terminal domain-containing protein</fullName>
    </recommendedName>
</protein>
<feature type="domain" description="DNA2/NAM7 helicase-like C-terminal" evidence="1">
    <location>
        <begin position="24"/>
        <end position="97"/>
    </location>
</feature>
<reference evidence="2" key="1">
    <citation type="submission" date="2023-07" db="EMBL/GenBank/DDBJ databases">
        <title>Chromosome-level genome assembly of Artemia franciscana.</title>
        <authorList>
            <person name="Jo E."/>
        </authorList>
    </citation>
    <scope>NUCLEOTIDE SEQUENCE</scope>
    <source>
        <tissue evidence="2">Whole body</tissue>
    </source>
</reference>
<proteinExistence type="predicted"/>
<organism evidence="2 3">
    <name type="scientific">Artemia franciscana</name>
    <name type="common">Brine shrimp</name>
    <name type="synonym">Artemia sanfranciscana</name>
    <dbReference type="NCBI Taxonomy" id="6661"/>
    <lineage>
        <taxon>Eukaryota</taxon>
        <taxon>Metazoa</taxon>
        <taxon>Ecdysozoa</taxon>
        <taxon>Arthropoda</taxon>
        <taxon>Crustacea</taxon>
        <taxon>Branchiopoda</taxon>
        <taxon>Anostraca</taxon>
        <taxon>Artemiidae</taxon>
        <taxon>Artemia</taxon>
    </lineage>
</organism>
<dbReference type="GO" id="GO:0031048">
    <property type="term" value="P:regulatory ncRNA-mediated heterochromatin formation"/>
    <property type="evidence" value="ECO:0007669"/>
    <property type="project" value="TreeGrafter"/>
</dbReference>
<keyword evidence="3" id="KW-1185">Reference proteome</keyword>
<dbReference type="InterPro" id="IPR027417">
    <property type="entry name" value="P-loop_NTPase"/>
</dbReference>